<dbReference type="PANTHER" id="PTHR43668:SF4">
    <property type="entry name" value="ALLANTOINASE"/>
    <property type="match status" value="1"/>
</dbReference>
<dbReference type="Gene3D" id="3.20.20.140">
    <property type="entry name" value="Metal-dependent hydrolases"/>
    <property type="match status" value="1"/>
</dbReference>
<gene>
    <name evidence="7" type="ordered locus">Zmob_1451</name>
</gene>
<evidence type="ECO:0000256" key="2">
    <source>
        <dbReference type="ARBA" id="ARBA00002368"/>
    </source>
</evidence>
<dbReference type="GO" id="GO:0004038">
    <property type="term" value="F:allantoinase activity"/>
    <property type="evidence" value="ECO:0007669"/>
    <property type="project" value="TreeGrafter"/>
</dbReference>
<proteinExistence type="inferred from homology"/>
<feature type="domain" description="Amidohydrolase-related" evidence="6">
    <location>
        <begin position="51"/>
        <end position="419"/>
    </location>
</feature>
<dbReference type="EMBL" id="CP002850">
    <property type="protein sequence ID" value="AEH63271.1"/>
    <property type="molecule type" value="Genomic_DNA"/>
</dbReference>
<evidence type="ECO:0000256" key="1">
    <source>
        <dbReference type="ARBA" id="ARBA00001947"/>
    </source>
</evidence>
<dbReference type="GO" id="GO:0005737">
    <property type="term" value="C:cytoplasm"/>
    <property type="evidence" value="ECO:0007669"/>
    <property type="project" value="TreeGrafter"/>
</dbReference>
<evidence type="ECO:0000313" key="8">
    <source>
        <dbReference type="Proteomes" id="UP000001494"/>
    </source>
</evidence>
<dbReference type="GO" id="GO:0046872">
    <property type="term" value="F:metal ion binding"/>
    <property type="evidence" value="ECO:0007669"/>
    <property type="project" value="UniProtKB-KW"/>
</dbReference>
<dbReference type="Proteomes" id="UP000001494">
    <property type="component" value="Chromosome"/>
</dbReference>
<comment type="cofactor">
    <cofactor evidence="1">
        <name>Zn(2+)</name>
        <dbReference type="ChEBI" id="CHEBI:29105"/>
    </cofactor>
</comment>
<name>A0A0H3G820_ZYMMA</name>
<dbReference type="NCBIfam" id="NF006559">
    <property type="entry name" value="PRK09060.1"/>
    <property type="match status" value="1"/>
</dbReference>
<dbReference type="InterPro" id="IPR002195">
    <property type="entry name" value="Dihydroorotase_CS"/>
</dbReference>
<dbReference type="OrthoDB" id="9775759at2"/>
<dbReference type="PROSITE" id="PS00483">
    <property type="entry name" value="DIHYDROOROTASE_2"/>
    <property type="match status" value="1"/>
</dbReference>
<dbReference type="eggNOG" id="COG0044">
    <property type="taxonomic scope" value="Bacteria"/>
</dbReference>
<sequence>MLYDLILKGGTIFTPGGLISKDIAVKNGKIAALGEFEKHQADACLACDGLTILPGAIDTQVHFREPGLEGKEDLESGSRAAVLGGITAVFEMPNTNPPTDTAEALADKLARAKNRMWCDHAFYIGATAHNFDKLAGLESLPGCAGIKVFMGSSTGNLLVDDDETLLSVLQSGRRRVAIHAEDEARLKERQPHRVTNDPSSHPVWRDDETAMRATKRILSLAQKAGRPIHILHVTTPEEMALIALHKDIASCELTPQHLTLAAETAYPELGSYAQMNPPIRSGKHQAGLWDALQQGIADVIGSDHAPHTIEEKQRPYPQSPSGMPGVQTLLPLMLHHVAEGRLSLARLVDLVSYGPQRLFGLLNKGRIAVGYDADFSIVDMKASWVVEEEWLASKCGWSPFSGKQLKAKPVGTVIRGHRVMWEGQLYSEAIGRPLRFQDSLRNELKK</sequence>
<evidence type="ECO:0000256" key="4">
    <source>
        <dbReference type="ARBA" id="ARBA00022723"/>
    </source>
</evidence>
<dbReference type="Gene3D" id="2.30.40.10">
    <property type="entry name" value="Urease, subunit C, domain 1"/>
    <property type="match status" value="1"/>
</dbReference>
<keyword evidence="4" id="KW-0479">Metal-binding</keyword>
<dbReference type="HOGENOM" id="CLU_015572_1_1_5"/>
<dbReference type="PANTHER" id="PTHR43668">
    <property type="entry name" value="ALLANTOINASE"/>
    <property type="match status" value="1"/>
</dbReference>
<evidence type="ECO:0000256" key="3">
    <source>
        <dbReference type="ARBA" id="ARBA00010286"/>
    </source>
</evidence>
<dbReference type="CDD" id="cd01318">
    <property type="entry name" value="DHOase_IIb"/>
    <property type="match status" value="1"/>
</dbReference>
<dbReference type="KEGG" id="zmm:Zmob_1451"/>
<dbReference type="AlphaFoldDB" id="A0A0H3G820"/>
<dbReference type="InterPro" id="IPR011059">
    <property type="entry name" value="Metal-dep_hydrolase_composite"/>
</dbReference>
<dbReference type="SUPFAM" id="SSF51556">
    <property type="entry name" value="Metallo-dependent hydrolases"/>
    <property type="match status" value="1"/>
</dbReference>
<organism evidence="7 8">
    <name type="scientific">Zymomonas mobilis subsp. mobilis (strain ATCC 10988 / DSM 424 / LMG 404 / NCIMB 8938 / NRRL B-806 / ZM1)</name>
    <dbReference type="NCBI Taxonomy" id="555217"/>
    <lineage>
        <taxon>Bacteria</taxon>
        <taxon>Pseudomonadati</taxon>
        <taxon>Pseudomonadota</taxon>
        <taxon>Alphaproteobacteria</taxon>
        <taxon>Sphingomonadales</taxon>
        <taxon>Zymomonadaceae</taxon>
        <taxon>Zymomonas</taxon>
    </lineage>
</organism>
<reference evidence="7 8" key="1">
    <citation type="journal article" date="2011" name="J. Bacteriol.">
        <title>Genome sequence of the ethanol-producing Zymomonas mobilis subsp. mobilis lectotype strain ATCC 10988.</title>
        <authorList>
            <person name="Pappas K.M."/>
            <person name="Kouvelis V.N."/>
            <person name="Saunders E."/>
            <person name="Brettin T.S."/>
            <person name="Bruce D."/>
            <person name="Detter C."/>
            <person name="Balakireva M."/>
            <person name="Han C.S."/>
            <person name="Savvakis G."/>
            <person name="Kyrpides N.C."/>
            <person name="Typas M.A."/>
        </authorList>
    </citation>
    <scope>NUCLEOTIDE SEQUENCE [LARGE SCALE GENOMIC DNA]</scope>
    <source>
        <strain evidence="8">ATCC 10988 / DSM 424 / CCUG 17860 / LMG 404 / NCIMB 8938 / NRRL B-806 / ZM1</strain>
    </source>
</reference>
<dbReference type="GO" id="GO:0006145">
    <property type="term" value="P:purine nucleobase catabolic process"/>
    <property type="evidence" value="ECO:0007669"/>
    <property type="project" value="TreeGrafter"/>
</dbReference>
<dbReference type="SUPFAM" id="SSF51338">
    <property type="entry name" value="Composite domain of metallo-dependent hydrolases"/>
    <property type="match status" value="1"/>
</dbReference>
<dbReference type="RefSeq" id="WP_014501069.1">
    <property type="nucleotide sequence ID" value="NC_017262.1"/>
</dbReference>
<comment type="similarity">
    <text evidence="3">Belongs to the metallo-dependent hydrolases superfamily. DHOase family. Class I DHOase subfamily.</text>
</comment>
<dbReference type="InterPro" id="IPR032466">
    <property type="entry name" value="Metal_Hydrolase"/>
</dbReference>
<keyword evidence="5" id="KW-0378">Hydrolase</keyword>
<dbReference type="InterPro" id="IPR006680">
    <property type="entry name" value="Amidohydro-rel"/>
</dbReference>
<dbReference type="NCBIfam" id="TIGR00857">
    <property type="entry name" value="pyrC_multi"/>
    <property type="match status" value="1"/>
</dbReference>
<evidence type="ECO:0000313" key="7">
    <source>
        <dbReference type="EMBL" id="AEH63271.1"/>
    </source>
</evidence>
<dbReference type="Pfam" id="PF01979">
    <property type="entry name" value="Amidohydro_1"/>
    <property type="match status" value="1"/>
</dbReference>
<accession>A0A0H3G820</accession>
<protein>
    <submittedName>
        <fullName evidence="7">Dihydroorotase, multifunctional complex type</fullName>
    </submittedName>
</protein>
<evidence type="ECO:0000256" key="5">
    <source>
        <dbReference type="ARBA" id="ARBA00022801"/>
    </source>
</evidence>
<dbReference type="InterPro" id="IPR050138">
    <property type="entry name" value="DHOase/Allantoinase_Hydrolase"/>
</dbReference>
<comment type="function">
    <text evidence="2">Catalyzes the reversible cyclization of carbamoyl aspartate to dihydroorotate.</text>
</comment>
<evidence type="ECO:0000259" key="6">
    <source>
        <dbReference type="Pfam" id="PF01979"/>
    </source>
</evidence>